<accession>S2JBK2</accession>
<proteinExistence type="predicted"/>
<evidence type="ECO:0000313" key="2">
    <source>
        <dbReference type="Proteomes" id="UP000014254"/>
    </source>
</evidence>
<reference evidence="2" key="1">
    <citation type="submission" date="2013-05" db="EMBL/GenBank/DDBJ databases">
        <title>The Genome sequence of Mucor circinelloides f. circinelloides 1006PhL.</title>
        <authorList>
            <consortium name="The Broad Institute Genomics Platform"/>
            <person name="Cuomo C."/>
            <person name="Earl A."/>
            <person name="Findley K."/>
            <person name="Lee S.C."/>
            <person name="Walker B."/>
            <person name="Young S."/>
            <person name="Zeng Q."/>
            <person name="Gargeya S."/>
            <person name="Fitzgerald M."/>
            <person name="Haas B."/>
            <person name="Abouelleil A."/>
            <person name="Allen A.W."/>
            <person name="Alvarado L."/>
            <person name="Arachchi H.M."/>
            <person name="Berlin A.M."/>
            <person name="Chapman S.B."/>
            <person name="Gainer-Dewar J."/>
            <person name="Goldberg J."/>
            <person name="Griggs A."/>
            <person name="Gujja S."/>
            <person name="Hansen M."/>
            <person name="Howarth C."/>
            <person name="Imamovic A."/>
            <person name="Ireland A."/>
            <person name="Larimer J."/>
            <person name="McCowan C."/>
            <person name="Murphy C."/>
            <person name="Pearson M."/>
            <person name="Poon T.W."/>
            <person name="Priest M."/>
            <person name="Roberts A."/>
            <person name="Saif S."/>
            <person name="Shea T."/>
            <person name="Sisk P."/>
            <person name="Sykes S."/>
            <person name="Wortman J."/>
            <person name="Nusbaum C."/>
            <person name="Birren B."/>
        </authorList>
    </citation>
    <scope>NUCLEOTIDE SEQUENCE [LARGE SCALE GENOMIC DNA]</scope>
    <source>
        <strain evidence="2">1006PhL</strain>
    </source>
</reference>
<organism evidence="1 2">
    <name type="scientific">Mucor circinelloides f. circinelloides (strain 1006PhL)</name>
    <name type="common">Mucormycosis agent</name>
    <name type="synonym">Calyptromyces circinelloides</name>
    <dbReference type="NCBI Taxonomy" id="1220926"/>
    <lineage>
        <taxon>Eukaryota</taxon>
        <taxon>Fungi</taxon>
        <taxon>Fungi incertae sedis</taxon>
        <taxon>Mucoromycota</taxon>
        <taxon>Mucoromycotina</taxon>
        <taxon>Mucoromycetes</taxon>
        <taxon>Mucorales</taxon>
        <taxon>Mucorineae</taxon>
        <taxon>Mucoraceae</taxon>
        <taxon>Mucor</taxon>
    </lineage>
</organism>
<protein>
    <submittedName>
        <fullName evidence="1">Uncharacterized protein</fullName>
    </submittedName>
</protein>
<dbReference type="VEuPathDB" id="FungiDB:HMPREF1544_07379"/>
<dbReference type="AlphaFoldDB" id="S2JBK2"/>
<dbReference type="Proteomes" id="UP000014254">
    <property type="component" value="Unassembled WGS sequence"/>
</dbReference>
<dbReference type="EMBL" id="KE124003">
    <property type="protein sequence ID" value="EPB85797.1"/>
    <property type="molecule type" value="Genomic_DNA"/>
</dbReference>
<gene>
    <name evidence="1" type="ORF">HMPREF1544_07379</name>
</gene>
<dbReference type="InParanoid" id="S2JBK2"/>
<evidence type="ECO:0000313" key="1">
    <source>
        <dbReference type="EMBL" id="EPB85797.1"/>
    </source>
</evidence>
<sequence length="137" mass="15916">MTTCSEITAPYFEALLHFKNTLQEMTLNIEIGLVQDERMSLSIYGEFEDVLRPSAVRDWTDSSKSCPADYLQYLFYKYSSIETIEVDAELDDEFIEINMNRISSVIKYVPNNKQIVFTVVADLDLREIASIWLRCHV</sequence>
<name>S2JBK2_MUCC1</name>
<keyword evidence="2" id="KW-1185">Reference proteome</keyword>